<keyword evidence="4" id="KW-1185">Reference proteome</keyword>
<dbReference type="SUPFAM" id="SSF47413">
    <property type="entry name" value="lambda repressor-like DNA-binding domains"/>
    <property type="match status" value="1"/>
</dbReference>
<dbReference type="Pfam" id="PF01381">
    <property type="entry name" value="HTH_3"/>
    <property type="match status" value="1"/>
</dbReference>
<dbReference type="Gene3D" id="1.25.40.10">
    <property type="entry name" value="Tetratricopeptide repeat domain"/>
    <property type="match status" value="1"/>
</dbReference>
<dbReference type="InterPro" id="IPR001387">
    <property type="entry name" value="Cro/C1-type_HTH"/>
</dbReference>
<evidence type="ECO:0000256" key="1">
    <source>
        <dbReference type="ARBA" id="ARBA00023125"/>
    </source>
</evidence>
<evidence type="ECO:0000259" key="2">
    <source>
        <dbReference type="PROSITE" id="PS50943"/>
    </source>
</evidence>
<dbReference type="PANTHER" id="PTHR46797:SF24">
    <property type="entry name" value="DNA-BINDING PHAGE PROTEIN"/>
    <property type="match status" value="1"/>
</dbReference>
<dbReference type="SUPFAM" id="SSF48452">
    <property type="entry name" value="TPR-like"/>
    <property type="match status" value="1"/>
</dbReference>
<feature type="domain" description="HTH cro/C1-type" evidence="2">
    <location>
        <begin position="27"/>
        <end position="80"/>
    </location>
</feature>
<name>A0ABT9QUN5_9ACTN</name>
<dbReference type="CDD" id="cd00093">
    <property type="entry name" value="HTH_XRE"/>
    <property type="match status" value="1"/>
</dbReference>
<protein>
    <submittedName>
        <fullName evidence="3">Transcriptional regulator with XRE-family HTH domain</fullName>
    </submittedName>
</protein>
<sequence length="441" mass="47961">MSLQVEIGNRVFPEGNVAVDKRVGARIRALRRQRGLSQAALGNPELSNSYVSLIESGRRAPTPAVLDLLAAKLGCSRSYLLNGVTPEQITQIEEDLRRARRDLEAGQVAEARDRYAMLLADDVLDSVPRLRQEVDLGRAAVFRACGAVNEAIALLIKVRESDTADLPAERYVEATGLLSQCHRQRGDLSGAVRVAEQVLTGDFLWSDELVCLGAELVAAYTERGDLVRGRQLCAELLMTAEGAAPPALGQVYRAAALLAAEDGRGDEAIAYIERALALQFDSEEPGQLWRLRSAYVQVLLTVSPGQIKTRRETLIAWEVELPESSVPVDAMQYALALVRVEMLLGCLERAVERIEAILKSEGLPESLHIEAYLLAGLTMAELGRGQDALREVAAATERLHEASASRLTAQRWLTIAHILEQVGEVARSVGAYQRALASAGV</sequence>
<dbReference type="RefSeq" id="WP_307569529.1">
    <property type="nucleotide sequence ID" value="NZ_JAUSQU010000003.1"/>
</dbReference>
<gene>
    <name evidence="3" type="ORF">J2853_009768</name>
</gene>
<dbReference type="InterPro" id="IPR011990">
    <property type="entry name" value="TPR-like_helical_dom_sf"/>
</dbReference>
<dbReference type="Proteomes" id="UP001225356">
    <property type="component" value="Unassembled WGS sequence"/>
</dbReference>
<dbReference type="EMBL" id="JAUSQU010000003">
    <property type="protein sequence ID" value="MDP9850472.1"/>
    <property type="molecule type" value="Genomic_DNA"/>
</dbReference>
<dbReference type="Gene3D" id="1.10.260.40">
    <property type="entry name" value="lambda repressor-like DNA-binding domains"/>
    <property type="match status" value="1"/>
</dbReference>
<evidence type="ECO:0000313" key="4">
    <source>
        <dbReference type="Proteomes" id="UP001225356"/>
    </source>
</evidence>
<dbReference type="InterPro" id="IPR010982">
    <property type="entry name" value="Lambda_DNA-bd_dom_sf"/>
</dbReference>
<proteinExistence type="predicted"/>
<dbReference type="PANTHER" id="PTHR46797">
    <property type="entry name" value="HTH-TYPE TRANSCRIPTIONAL REGULATOR"/>
    <property type="match status" value="1"/>
</dbReference>
<accession>A0ABT9QUN5</accession>
<reference evidence="3 4" key="1">
    <citation type="submission" date="2023-07" db="EMBL/GenBank/DDBJ databases">
        <title>Sequencing the genomes of 1000 actinobacteria strains.</title>
        <authorList>
            <person name="Klenk H.-P."/>
        </authorList>
    </citation>
    <scope>NUCLEOTIDE SEQUENCE [LARGE SCALE GENOMIC DNA]</scope>
    <source>
        <strain evidence="3 4">DSM 46740</strain>
    </source>
</reference>
<keyword evidence="1" id="KW-0238">DNA-binding</keyword>
<comment type="caution">
    <text evidence="3">The sequence shown here is derived from an EMBL/GenBank/DDBJ whole genome shotgun (WGS) entry which is preliminary data.</text>
</comment>
<dbReference type="SMART" id="SM00530">
    <property type="entry name" value="HTH_XRE"/>
    <property type="match status" value="1"/>
</dbReference>
<evidence type="ECO:0000313" key="3">
    <source>
        <dbReference type="EMBL" id="MDP9850472.1"/>
    </source>
</evidence>
<organism evidence="3 4">
    <name type="scientific">Streptosporangium lutulentum</name>
    <dbReference type="NCBI Taxonomy" id="1461250"/>
    <lineage>
        <taxon>Bacteria</taxon>
        <taxon>Bacillati</taxon>
        <taxon>Actinomycetota</taxon>
        <taxon>Actinomycetes</taxon>
        <taxon>Streptosporangiales</taxon>
        <taxon>Streptosporangiaceae</taxon>
        <taxon>Streptosporangium</taxon>
    </lineage>
</organism>
<dbReference type="PROSITE" id="PS50943">
    <property type="entry name" value="HTH_CROC1"/>
    <property type="match status" value="1"/>
</dbReference>
<dbReference type="InterPro" id="IPR050807">
    <property type="entry name" value="TransReg_Diox_bact_type"/>
</dbReference>